<dbReference type="InterPro" id="IPR036388">
    <property type="entry name" value="WH-like_DNA-bd_sf"/>
</dbReference>
<evidence type="ECO:0000259" key="2">
    <source>
        <dbReference type="PROSITE" id="PS50995"/>
    </source>
</evidence>
<dbReference type="Proteomes" id="UP001168694">
    <property type="component" value="Unassembled WGS sequence"/>
</dbReference>
<dbReference type="EMBL" id="JAUHLN010000003">
    <property type="protein sequence ID" value="MDN4074669.1"/>
    <property type="molecule type" value="Genomic_DNA"/>
</dbReference>
<evidence type="ECO:0000313" key="4">
    <source>
        <dbReference type="Proteomes" id="UP001168694"/>
    </source>
</evidence>
<organism evidence="3 4">
    <name type="scientific">Fictibacillus terranigra</name>
    <dbReference type="NCBI Taxonomy" id="3058424"/>
    <lineage>
        <taxon>Bacteria</taxon>
        <taxon>Bacillati</taxon>
        <taxon>Bacillota</taxon>
        <taxon>Bacilli</taxon>
        <taxon>Bacillales</taxon>
        <taxon>Fictibacillaceae</taxon>
        <taxon>Fictibacillus</taxon>
    </lineage>
</organism>
<evidence type="ECO:0000313" key="3">
    <source>
        <dbReference type="EMBL" id="MDN4074669.1"/>
    </source>
</evidence>
<dbReference type="InterPro" id="IPR036390">
    <property type="entry name" value="WH_DNA-bd_sf"/>
</dbReference>
<dbReference type="SUPFAM" id="SSF46785">
    <property type="entry name" value="Winged helix' DNA-binding domain"/>
    <property type="match status" value="1"/>
</dbReference>
<protein>
    <submittedName>
        <fullName evidence="3">Winged helix DNA-binding protein</fullName>
    </submittedName>
</protein>
<dbReference type="InterPro" id="IPR000835">
    <property type="entry name" value="HTH_MarR-typ"/>
</dbReference>
<gene>
    <name evidence="3" type="ORF">QYF49_16930</name>
</gene>
<dbReference type="Pfam" id="PF01047">
    <property type="entry name" value="MarR"/>
    <property type="match status" value="1"/>
</dbReference>
<dbReference type="RefSeq" id="WP_290400783.1">
    <property type="nucleotide sequence ID" value="NZ_JAUHLN010000003.1"/>
</dbReference>
<dbReference type="PANTHER" id="PTHR33164">
    <property type="entry name" value="TRANSCRIPTIONAL REGULATOR, MARR FAMILY"/>
    <property type="match status" value="1"/>
</dbReference>
<proteinExistence type="predicted"/>
<dbReference type="GO" id="GO:0003677">
    <property type="term" value="F:DNA binding"/>
    <property type="evidence" value="ECO:0007669"/>
    <property type="project" value="UniProtKB-KW"/>
</dbReference>
<dbReference type="PANTHER" id="PTHR33164:SF58">
    <property type="entry name" value="DNA-BINDING TRANSCRIPTIONAL REPRESSOR SCOC"/>
    <property type="match status" value="1"/>
</dbReference>
<accession>A0ABT8E9T3</accession>
<keyword evidence="1 3" id="KW-0238">DNA-binding</keyword>
<sequence length="168" mass="19912">MSELANMHMMMNYLRGVYKVLEDEWQKSAKSLGLTQAEQHILWIVSLEQEATISRIAQLGLWDVSTVMQVIKRLKEKGLIHLLKKDHDRRISYVTLTEEGEKKQKLSGEGSYSVYRYLQNWSKDHGKQELLLELVNLHRDMNEHFHGKEYVEWIEKTGRQLRETVETR</sequence>
<feature type="domain" description="HTH marR-type" evidence="2">
    <location>
        <begin position="7"/>
        <end position="140"/>
    </location>
</feature>
<dbReference type="SMART" id="SM00347">
    <property type="entry name" value="HTH_MARR"/>
    <property type="match status" value="1"/>
</dbReference>
<reference evidence="3" key="1">
    <citation type="submission" date="2023-06" db="EMBL/GenBank/DDBJ databases">
        <title>Draft Genome Sequences of Representative Paenibacillus Polymyxa, Bacillus cereus, Fictibacillus sp., and Brevibacillus agri Strains Isolated from Amazonian Dark Earth.</title>
        <authorList>
            <person name="Pellegrinetti T.A."/>
            <person name="Cunha I.C.M."/>
            <person name="Chaves M.G."/>
            <person name="Freitas A.S."/>
            <person name="Silva A.V.R."/>
            <person name="Tsai S.M."/>
            <person name="Mendes L.W."/>
        </authorList>
    </citation>
    <scope>NUCLEOTIDE SEQUENCE</scope>
    <source>
        <strain evidence="3">CENA-BCM004</strain>
    </source>
</reference>
<evidence type="ECO:0000256" key="1">
    <source>
        <dbReference type="ARBA" id="ARBA00023125"/>
    </source>
</evidence>
<name>A0ABT8E9T3_9BACL</name>
<dbReference type="InterPro" id="IPR039422">
    <property type="entry name" value="MarR/SlyA-like"/>
</dbReference>
<dbReference type="PROSITE" id="PS50995">
    <property type="entry name" value="HTH_MARR_2"/>
    <property type="match status" value="1"/>
</dbReference>
<comment type="caution">
    <text evidence="3">The sequence shown here is derived from an EMBL/GenBank/DDBJ whole genome shotgun (WGS) entry which is preliminary data.</text>
</comment>
<dbReference type="Gene3D" id="1.10.10.10">
    <property type="entry name" value="Winged helix-like DNA-binding domain superfamily/Winged helix DNA-binding domain"/>
    <property type="match status" value="1"/>
</dbReference>
<keyword evidence="4" id="KW-1185">Reference proteome</keyword>